<feature type="domain" description="PB1" evidence="3">
    <location>
        <begin position="1"/>
        <end position="84"/>
    </location>
</feature>
<sequence length="681" mass="76427">MEIPFKLCLGDIKRRITLHENVTWSDFEDKVRAIFHLPSSTVFSVYYRDEDNDMITLSTDMELHDLVRQRRSQSETLCLLISLDANAPQESMEAWVMQTTPDIYPSLTDPATETVNETQQGLDSNAPTPFATDALEDDEAKEDDEQRREMEQEHAQVANEMRELDEDIPHYAGDESPMPDVKTSHASYPDPPEEAAGTSEGGARPNEKDEGERTSDRPTSFDDVMTQLQRIVEQAREIFERNPQLMQSVNAMVEQIKHNIPVNLEVFQQWLNQFKHDLNGPHATQFRFGGRTFSFAASSHDSEATPSYEDATSPDFTIPGAFPPQASAPGAFKAPPPPPPRMPPGCQMPPPPPPPPPPHFPGAFPPPMPPMPPGSHHHHEHHGRGGRHGPHRRGDYSDHDERHDYYCGRRGGRCGGRGRGRGWGPFGGSHPFGDGAPFSPFAPGFPFYQDGGQSSSTSALDLTVMNLSEEVKQLYRYLQWYYESLLSTLQSAQRSVKTMIDQEGRHSGLLLFAPHTVNQAQVNVYRSQIAYMQRSFRSLVMQLKTAIHAHRKDSNSVSREDIKALKNDMRRMKGDIRSARREVDRLMKQLIVKSKQQGQTNPPDWSFEAEDSGDETADLEEKLDNLDVGEKVKVPMQEQLDILCSMGFSDSEAAQAALVSTNGSVEEAVEILLANPSQYHY</sequence>
<comment type="caution">
    <text evidence="4">The sequence shown here is derived from an EMBL/GenBank/DDBJ whole genome shotgun (WGS) entry which is preliminary data.</text>
</comment>
<name>A0A261Y279_9FUNG</name>
<dbReference type="Gene3D" id="3.10.20.90">
    <property type="entry name" value="Phosphatidylinositol 3-kinase Catalytic Subunit, Chain A, domain 1"/>
    <property type="match status" value="1"/>
</dbReference>
<feature type="domain" description="UBA" evidence="2">
    <location>
        <begin position="635"/>
        <end position="675"/>
    </location>
</feature>
<feature type="compositionally biased region" description="Polar residues" evidence="1">
    <location>
        <begin position="594"/>
        <end position="603"/>
    </location>
</feature>
<dbReference type="Pfam" id="PF00627">
    <property type="entry name" value="UBA"/>
    <property type="match status" value="1"/>
</dbReference>
<reference evidence="4 5" key="1">
    <citation type="journal article" date="2017" name="Mycologia">
        <title>Bifiguratus adelaidae, gen. et sp. nov., a new member of Mucoromycotina in endophytic and soil-dwelling habitats.</title>
        <authorList>
            <person name="Torres-Cruz T.J."/>
            <person name="Billingsley Tobias T.L."/>
            <person name="Almatruk M."/>
            <person name="Hesse C."/>
            <person name="Kuske C.R."/>
            <person name="Desiro A."/>
            <person name="Benucci G.M."/>
            <person name="Bonito G."/>
            <person name="Stajich J.E."/>
            <person name="Dunlap C."/>
            <person name="Arnold A.E."/>
            <person name="Porras-Alfaro A."/>
        </authorList>
    </citation>
    <scope>NUCLEOTIDE SEQUENCE [LARGE SCALE GENOMIC DNA]</scope>
    <source>
        <strain evidence="4 5">AZ0501</strain>
    </source>
</reference>
<dbReference type="Proteomes" id="UP000242875">
    <property type="component" value="Unassembled WGS sequence"/>
</dbReference>
<feature type="region of interest" description="Disordered" evidence="1">
    <location>
        <begin position="169"/>
        <end position="222"/>
    </location>
</feature>
<dbReference type="EMBL" id="MVBO01000032">
    <property type="protein sequence ID" value="OZJ04678.1"/>
    <property type="molecule type" value="Genomic_DNA"/>
</dbReference>
<organism evidence="4 5">
    <name type="scientific">Bifiguratus adelaidae</name>
    <dbReference type="NCBI Taxonomy" id="1938954"/>
    <lineage>
        <taxon>Eukaryota</taxon>
        <taxon>Fungi</taxon>
        <taxon>Fungi incertae sedis</taxon>
        <taxon>Mucoromycota</taxon>
        <taxon>Mucoromycotina</taxon>
        <taxon>Endogonomycetes</taxon>
        <taxon>Endogonales</taxon>
        <taxon>Endogonales incertae sedis</taxon>
        <taxon>Bifiguratus</taxon>
    </lineage>
</organism>
<accession>A0A261Y279</accession>
<dbReference type="Pfam" id="PF00564">
    <property type="entry name" value="PB1"/>
    <property type="match status" value="1"/>
</dbReference>
<dbReference type="InterPro" id="IPR053793">
    <property type="entry name" value="PB1-like"/>
</dbReference>
<feature type="compositionally biased region" description="Basic and acidic residues" evidence="1">
    <location>
        <begin position="144"/>
        <end position="154"/>
    </location>
</feature>
<dbReference type="SUPFAM" id="SSF46934">
    <property type="entry name" value="UBA-like"/>
    <property type="match status" value="1"/>
</dbReference>
<feature type="compositionally biased region" description="Basic residues" evidence="1">
    <location>
        <begin position="375"/>
        <end position="391"/>
    </location>
</feature>
<dbReference type="InterPro" id="IPR000270">
    <property type="entry name" value="PB1_dom"/>
</dbReference>
<proteinExistence type="predicted"/>
<dbReference type="InterPro" id="IPR009060">
    <property type="entry name" value="UBA-like_sf"/>
</dbReference>
<dbReference type="Gene3D" id="1.10.8.10">
    <property type="entry name" value="DNA helicase RuvA subunit, C-terminal domain"/>
    <property type="match status" value="1"/>
</dbReference>
<dbReference type="PROSITE" id="PS50030">
    <property type="entry name" value="UBA"/>
    <property type="match status" value="1"/>
</dbReference>
<protein>
    <recommendedName>
        <fullName evidence="6">UBA domain-containing protein</fullName>
    </recommendedName>
</protein>
<feature type="region of interest" description="Disordered" evidence="1">
    <location>
        <begin position="594"/>
        <end position="614"/>
    </location>
</feature>
<evidence type="ECO:0008006" key="6">
    <source>
        <dbReference type="Google" id="ProtNLM"/>
    </source>
</evidence>
<feature type="compositionally biased region" description="Polar residues" evidence="1">
    <location>
        <begin position="109"/>
        <end position="127"/>
    </location>
</feature>
<dbReference type="AlphaFoldDB" id="A0A261Y279"/>
<keyword evidence="5" id="KW-1185">Reference proteome</keyword>
<evidence type="ECO:0000313" key="4">
    <source>
        <dbReference type="EMBL" id="OZJ04678.1"/>
    </source>
</evidence>
<evidence type="ECO:0000256" key="1">
    <source>
        <dbReference type="SAM" id="MobiDB-lite"/>
    </source>
</evidence>
<dbReference type="SMART" id="SM00666">
    <property type="entry name" value="PB1"/>
    <property type="match status" value="1"/>
</dbReference>
<feature type="compositionally biased region" description="Acidic residues" evidence="1">
    <location>
        <begin position="134"/>
        <end position="143"/>
    </location>
</feature>
<feature type="compositionally biased region" description="Pro residues" evidence="1">
    <location>
        <begin position="334"/>
        <end position="373"/>
    </location>
</feature>
<dbReference type="SUPFAM" id="SSF54277">
    <property type="entry name" value="CAD &amp; PB1 domains"/>
    <property type="match status" value="1"/>
</dbReference>
<dbReference type="OrthoDB" id="1594986at2759"/>
<evidence type="ECO:0000259" key="2">
    <source>
        <dbReference type="PROSITE" id="PS50030"/>
    </source>
</evidence>
<feature type="region of interest" description="Disordered" evidence="1">
    <location>
        <begin position="301"/>
        <end position="400"/>
    </location>
</feature>
<evidence type="ECO:0000313" key="5">
    <source>
        <dbReference type="Proteomes" id="UP000242875"/>
    </source>
</evidence>
<dbReference type="PROSITE" id="PS51745">
    <property type="entry name" value="PB1"/>
    <property type="match status" value="1"/>
</dbReference>
<gene>
    <name evidence="4" type="ORF">BZG36_02549</name>
</gene>
<dbReference type="SMART" id="SM00165">
    <property type="entry name" value="UBA"/>
    <property type="match status" value="1"/>
</dbReference>
<feature type="region of interest" description="Disordered" evidence="1">
    <location>
        <begin position="105"/>
        <end position="154"/>
    </location>
</feature>
<dbReference type="InterPro" id="IPR015940">
    <property type="entry name" value="UBA"/>
</dbReference>
<evidence type="ECO:0000259" key="3">
    <source>
        <dbReference type="PROSITE" id="PS51745"/>
    </source>
</evidence>
<dbReference type="CDD" id="cd05992">
    <property type="entry name" value="PB1"/>
    <property type="match status" value="1"/>
</dbReference>
<feature type="compositionally biased region" description="Basic and acidic residues" evidence="1">
    <location>
        <begin position="205"/>
        <end position="220"/>
    </location>
</feature>